<name>A0A4V6A6C4_STECR</name>
<feature type="compositionally biased region" description="Basic and acidic residues" evidence="4">
    <location>
        <begin position="161"/>
        <end position="170"/>
    </location>
</feature>
<keyword evidence="1" id="KW-0963">Cytoplasm</keyword>
<dbReference type="PANTHER" id="PTHR21681">
    <property type="entry name" value="EUKARYOTIC TRANSLATION INITIATION FACTOR 3 SUBUNIT J"/>
    <property type="match status" value="1"/>
</dbReference>
<gene>
    <name evidence="5" type="ORF">L596_008445</name>
</gene>
<comment type="caution">
    <text evidence="5">The sequence shown here is derived from an EMBL/GenBank/DDBJ whole genome shotgun (WGS) entry which is preliminary data.</text>
</comment>
<dbReference type="STRING" id="34508.A0A4V6A6C4"/>
<dbReference type="Gene3D" id="1.10.246.60">
    <property type="entry name" value="Eukaryotic translation initiation factor 3 like domains"/>
    <property type="match status" value="1"/>
</dbReference>
<dbReference type="GO" id="GO:0003743">
    <property type="term" value="F:translation initiation factor activity"/>
    <property type="evidence" value="ECO:0007669"/>
    <property type="project" value="UniProtKB-KW"/>
</dbReference>
<keyword evidence="2" id="KW-0396">Initiation factor</keyword>
<dbReference type="InterPro" id="IPR013906">
    <property type="entry name" value="eIF3j"/>
</dbReference>
<dbReference type="GO" id="GO:0005852">
    <property type="term" value="C:eukaryotic translation initiation factor 3 complex"/>
    <property type="evidence" value="ECO:0007669"/>
    <property type="project" value="InterPro"/>
</dbReference>
<evidence type="ECO:0000313" key="5">
    <source>
        <dbReference type="EMBL" id="TKR94115.1"/>
    </source>
</evidence>
<keyword evidence="6" id="KW-1185">Reference proteome</keyword>
<dbReference type="AlphaFoldDB" id="A0A4V6A6C4"/>
<dbReference type="OrthoDB" id="5841389at2759"/>
<evidence type="ECO:0000313" key="6">
    <source>
        <dbReference type="Proteomes" id="UP000298663"/>
    </source>
</evidence>
<keyword evidence="3" id="KW-0648">Protein biosynthesis</keyword>
<accession>A0A4V6A6C4</accession>
<dbReference type="Pfam" id="PF08597">
    <property type="entry name" value="eIF3_subunit"/>
    <property type="match status" value="1"/>
</dbReference>
<feature type="compositionally biased region" description="Polar residues" evidence="4">
    <location>
        <begin position="177"/>
        <end position="191"/>
    </location>
</feature>
<dbReference type="InterPro" id="IPR023194">
    <property type="entry name" value="eIF3-like_dom_sf"/>
</dbReference>
<evidence type="ECO:0000256" key="1">
    <source>
        <dbReference type="ARBA" id="ARBA00022490"/>
    </source>
</evidence>
<feature type="region of interest" description="Disordered" evidence="4">
    <location>
        <begin position="157"/>
        <end position="200"/>
    </location>
</feature>
<evidence type="ECO:0000256" key="4">
    <source>
        <dbReference type="SAM" id="MobiDB-lite"/>
    </source>
</evidence>
<reference evidence="5 6" key="2">
    <citation type="journal article" date="2019" name="G3 (Bethesda)">
        <title>Hybrid Assembly of the Genome of the Entomopathogenic Nematode Steinernema carpocapsae Identifies the X-Chromosome.</title>
        <authorList>
            <person name="Serra L."/>
            <person name="Macchietto M."/>
            <person name="Macias-Munoz A."/>
            <person name="McGill C.J."/>
            <person name="Rodriguez I.M."/>
            <person name="Rodriguez B."/>
            <person name="Murad R."/>
            <person name="Mortazavi A."/>
        </authorList>
    </citation>
    <scope>NUCLEOTIDE SEQUENCE [LARGE SCALE GENOMIC DNA]</scope>
    <source>
        <strain evidence="5 6">ALL</strain>
    </source>
</reference>
<proteinExistence type="predicted"/>
<sequence length="210" mass="23103">MSDSDCNWDDDDYEVDLEAVNAKKNELKAEDEAEAEPVHAVPAPQPSKEKPAYMKKAAVLPTFNDRELTAQEKEELQKKSDMLAGMDLCGVEATGSELDNLETIVEFREHGKKIGEHLSSRSKNKHYVDMITALVAAAVHNLDAAQVRQINTAVKTMADTKTSEEKDKKKGSAKPSIKSSGNKGQAATSTKSKTDPYGDDAVYDEYDDFM</sequence>
<protein>
    <submittedName>
        <fullName evidence="5">Uncharacterized protein</fullName>
    </submittedName>
</protein>
<reference evidence="5 6" key="1">
    <citation type="journal article" date="2015" name="Genome Biol.">
        <title>Comparative genomics of Steinernema reveals deeply conserved gene regulatory networks.</title>
        <authorList>
            <person name="Dillman A.R."/>
            <person name="Macchietto M."/>
            <person name="Porter C.F."/>
            <person name="Rogers A."/>
            <person name="Williams B."/>
            <person name="Antoshechkin I."/>
            <person name="Lee M.M."/>
            <person name="Goodwin Z."/>
            <person name="Lu X."/>
            <person name="Lewis E.E."/>
            <person name="Goodrich-Blair H."/>
            <person name="Stock S.P."/>
            <person name="Adams B.J."/>
            <person name="Sternberg P.W."/>
            <person name="Mortazavi A."/>
        </authorList>
    </citation>
    <scope>NUCLEOTIDE SEQUENCE [LARGE SCALE GENOMIC DNA]</scope>
    <source>
        <strain evidence="5 6">ALL</strain>
    </source>
</reference>
<dbReference type="EMBL" id="AZBU02000002">
    <property type="protein sequence ID" value="TKR94115.1"/>
    <property type="molecule type" value="Genomic_DNA"/>
</dbReference>
<evidence type="ECO:0000256" key="3">
    <source>
        <dbReference type="ARBA" id="ARBA00022917"/>
    </source>
</evidence>
<organism evidence="5 6">
    <name type="scientific">Steinernema carpocapsae</name>
    <name type="common">Entomopathogenic nematode</name>
    <dbReference type="NCBI Taxonomy" id="34508"/>
    <lineage>
        <taxon>Eukaryota</taxon>
        <taxon>Metazoa</taxon>
        <taxon>Ecdysozoa</taxon>
        <taxon>Nematoda</taxon>
        <taxon>Chromadorea</taxon>
        <taxon>Rhabditida</taxon>
        <taxon>Tylenchina</taxon>
        <taxon>Panagrolaimomorpha</taxon>
        <taxon>Strongyloidoidea</taxon>
        <taxon>Steinernematidae</taxon>
        <taxon>Steinernema</taxon>
    </lineage>
</organism>
<evidence type="ECO:0000256" key="2">
    <source>
        <dbReference type="ARBA" id="ARBA00022540"/>
    </source>
</evidence>
<dbReference type="PANTHER" id="PTHR21681:SF0">
    <property type="entry name" value="EUKARYOTIC TRANSLATION INITIATION FACTOR 3 SUBUNIT J"/>
    <property type="match status" value="1"/>
</dbReference>
<dbReference type="Proteomes" id="UP000298663">
    <property type="component" value="Unassembled WGS sequence"/>
</dbReference>
<feature type="region of interest" description="Disordered" evidence="4">
    <location>
        <begin position="25"/>
        <end position="52"/>
    </location>
</feature>